<reference evidence="1" key="1">
    <citation type="submission" date="2020-10" db="EMBL/GenBank/DDBJ databases">
        <title>Fervidococcus fontis strain 3639Fd - the first crenarchaeon capable of growth on lipids.</title>
        <authorList>
            <person name="Kochetkova T.V."/>
            <person name="Elcheninov A.G."/>
            <person name="Toschakov S.V."/>
            <person name="Kublanov I.V."/>
        </authorList>
    </citation>
    <scope>NUCLEOTIDE SEQUENCE</scope>
    <source>
        <strain evidence="1">3639Fd</strain>
    </source>
</reference>
<accession>A0A843AIV0</accession>
<proteinExistence type="predicted"/>
<protein>
    <submittedName>
        <fullName evidence="1">Uncharacterized protein</fullName>
    </submittedName>
</protein>
<evidence type="ECO:0000313" key="2">
    <source>
        <dbReference type="Proteomes" id="UP000652307"/>
    </source>
</evidence>
<comment type="caution">
    <text evidence="1">The sequence shown here is derived from an EMBL/GenBank/DDBJ whole genome shotgun (WGS) entry which is preliminary data.</text>
</comment>
<name>A0A843AIV0_9CREN</name>
<evidence type="ECO:0000313" key="1">
    <source>
        <dbReference type="EMBL" id="MBE9390891.1"/>
    </source>
</evidence>
<dbReference type="EMBL" id="JADEZV010000001">
    <property type="protein sequence ID" value="MBE9390891.1"/>
    <property type="molecule type" value="Genomic_DNA"/>
</dbReference>
<dbReference type="AlphaFoldDB" id="A0A843AIV0"/>
<dbReference type="Proteomes" id="UP000652307">
    <property type="component" value="Unassembled WGS sequence"/>
</dbReference>
<gene>
    <name evidence="1" type="ORF">IOK49_02190</name>
</gene>
<sequence>MRQRALEEGKMLLIPSPRLKTGFMLLNLSEIQKKLYREAKRSKAEEAFNKLRKIISSEDLGGIERSSREFRKGFKLR</sequence>
<dbReference type="RefSeq" id="WP_193803449.1">
    <property type="nucleotide sequence ID" value="NZ_JADEZV010000001.1"/>
</dbReference>
<organism evidence="1 2">
    <name type="scientific">Fervidicoccus fontis</name>
    <dbReference type="NCBI Taxonomy" id="683846"/>
    <lineage>
        <taxon>Archaea</taxon>
        <taxon>Thermoproteota</taxon>
        <taxon>Thermoprotei</taxon>
        <taxon>Fervidicoccales</taxon>
        <taxon>Fervidicoccaceae</taxon>
        <taxon>Fervidicoccus</taxon>
    </lineage>
</organism>